<sequence>MTDNDIYELIRRNQDIQRKFFEIETEILTVLDFTSLFVRLLNLMRNRCNVPYAWISLIADSDAAALVRTLANAEDLDGQLNTIDRDTFLDITRGRMTPVLRNQGLAPFTALYPEPRPADVRSIAVAPITLDGALIGSLNQADTSPTRFAPDMNTDLLAQLAVKVSLCLSNVTAHERLRMLATCDPLTSLLNRRAMDQRLRTEYARAKRYDSPLSIVFIDLDDFKTVNDTLGHDAGDRLLAFFAKQIAAMVRTTDTCARYAGDEFVIILPETTATQTHRFMTRAAAQLADTPVPGIETAVRFSFGVAEAHESGVTDHASLLRLADQRLYNDKRSKNIR</sequence>
<dbReference type="InterPro" id="IPR000160">
    <property type="entry name" value="GGDEF_dom"/>
</dbReference>
<proteinExistence type="predicted"/>
<evidence type="ECO:0000256" key="2">
    <source>
        <dbReference type="ARBA" id="ARBA00034247"/>
    </source>
</evidence>
<dbReference type="Pfam" id="PF00990">
    <property type="entry name" value="GGDEF"/>
    <property type="match status" value="1"/>
</dbReference>
<dbReference type="NCBIfam" id="TIGR00254">
    <property type="entry name" value="GGDEF"/>
    <property type="match status" value="1"/>
</dbReference>
<evidence type="ECO:0000313" key="4">
    <source>
        <dbReference type="EMBL" id="NJB69029.1"/>
    </source>
</evidence>
<evidence type="ECO:0000259" key="3">
    <source>
        <dbReference type="PROSITE" id="PS50887"/>
    </source>
</evidence>
<dbReference type="SMART" id="SM00267">
    <property type="entry name" value="GGDEF"/>
    <property type="match status" value="1"/>
</dbReference>
<dbReference type="Gene3D" id="3.30.450.40">
    <property type="match status" value="1"/>
</dbReference>
<dbReference type="AlphaFoldDB" id="A0A846QWN9"/>
<name>A0A846QWN9_9BACT</name>
<dbReference type="EMBL" id="JAATJA010000003">
    <property type="protein sequence ID" value="NJB69029.1"/>
    <property type="molecule type" value="Genomic_DNA"/>
</dbReference>
<dbReference type="InterPro" id="IPR007435">
    <property type="entry name" value="DUF484"/>
</dbReference>
<dbReference type="EC" id="2.7.7.65" evidence="1"/>
<dbReference type="InterPro" id="IPR029016">
    <property type="entry name" value="GAF-like_dom_sf"/>
</dbReference>
<dbReference type="CDD" id="cd01949">
    <property type="entry name" value="GGDEF"/>
    <property type="match status" value="1"/>
</dbReference>
<keyword evidence="5" id="KW-1185">Reference proteome</keyword>
<dbReference type="RefSeq" id="WP_167942118.1">
    <property type="nucleotide sequence ID" value="NZ_JAATJA010000003.1"/>
</dbReference>
<dbReference type="InterPro" id="IPR029787">
    <property type="entry name" value="Nucleotide_cyclase"/>
</dbReference>
<comment type="caution">
    <text evidence="4">The sequence shown here is derived from an EMBL/GenBank/DDBJ whole genome shotgun (WGS) entry which is preliminary data.</text>
</comment>
<dbReference type="PANTHER" id="PTHR45138:SF9">
    <property type="entry name" value="DIGUANYLATE CYCLASE DGCM-RELATED"/>
    <property type="match status" value="1"/>
</dbReference>
<organism evidence="4 5">
    <name type="scientific">Desulfobaculum xiamenense</name>
    <dbReference type="NCBI Taxonomy" id="995050"/>
    <lineage>
        <taxon>Bacteria</taxon>
        <taxon>Pseudomonadati</taxon>
        <taxon>Thermodesulfobacteriota</taxon>
        <taxon>Desulfovibrionia</taxon>
        <taxon>Desulfovibrionales</taxon>
        <taxon>Desulfovibrionaceae</taxon>
        <taxon>Desulfobaculum</taxon>
    </lineage>
</organism>
<evidence type="ECO:0000313" key="5">
    <source>
        <dbReference type="Proteomes" id="UP000580856"/>
    </source>
</evidence>
<dbReference type="Proteomes" id="UP000580856">
    <property type="component" value="Unassembled WGS sequence"/>
</dbReference>
<gene>
    <name evidence="4" type="ORF">GGQ74_002723</name>
</gene>
<comment type="catalytic activity">
    <reaction evidence="2">
        <text>2 GTP = 3',3'-c-di-GMP + 2 diphosphate</text>
        <dbReference type="Rhea" id="RHEA:24898"/>
        <dbReference type="ChEBI" id="CHEBI:33019"/>
        <dbReference type="ChEBI" id="CHEBI:37565"/>
        <dbReference type="ChEBI" id="CHEBI:58805"/>
        <dbReference type="EC" id="2.7.7.65"/>
    </reaction>
</comment>
<dbReference type="InterPro" id="IPR043128">
    <property type="entry name" value="Rev_trsase/Diguanyl_cyclase"/>
</dbReference>
<dbReference type="InterPro" id="IPR050469">
    <property type="entry name" value="Diguanylate_Cyclase"/>
</dbReference>
<protein>
    <recommendedName>
        <fullName evidence="1">diguanylate cyclase</fullName>
        <ecNumber evidence="1">2.7.7.65</ecNumber>
    </recommendedName>
</protein>
<dbReference type="SUPFAM" id="SSF55781">
    <property type="entry name" value="GAF domain-like"/>
    <property type="match status" value="1"/>
</dbReference>
<dbReference type="GO" id="GO:0052621">
    <property type="term" value="F:diguanylate cyclase activity"/>
    <property type="evidence" value="ECO:0007669"/>
    <property type="project" value="UniProtKB-EC"/>
</dbReference>
<dbReference type="PANTHER" id="PTHR45138">
    <property type="entry name" value="REGULATORY COMPONENTS OF SENSORY TRANSDUCTION SYSTEM"/>
    <property type="match status" value="1"/>
</dbReference>
<dbReference type="PROSITE" id="PS50887">
    <property type="entry name" value="GGDEF"/>
    <property type="match status" value="1"/>
</dbReference>
<dbReference type="Pfam" id="PF04340">
    <property type="entry name" value="DUF484"/>
    <property type="match status" value="1"/>
</dbReference>
<reference evidence="4 5" key="1">
    <citation type="submission" date="2020-03" db="EMBL/GenBank/DDBJ databases">
        <title>Genomic Encyclopedia of Type Strains, Phase IV (KMG-IV): sequencing the most valuable type-strain genomes for metagenomic binning, comparative biology and taxonomic classification.</title>
        <authorList>
            <person name="Goeker M."/>
        </authorList>
    </citation>
    <scope>NUCLEOTIDE SEQUENCE [LARGE SCALE GENOMIC DNA]</scope>
    <source>
        <strain evidence="4 5">DSM 24233</strain>
    </source>
</reference>
<feature type="domain" description="GGDEF" evidence="3">
    <location>
        <begin position="211"/>
        <end position="337"/>
    </location>
</feature>
<dbReference type="FunFam" id="3.30.70.270:FF:000001">
    <property type="entry name" value="Diguanylate cyclase domain protein"/>
    <property type="match status" value="1"/>
</dbReference>
<evidence type="ECO:0000256" key="1">
    <source>
        <dbReference type="ARBA" id="ARBA00012528"/>
    </source>
</evidence>
<dbReference type="SUPFAM" id="SSF55073">
    <property type="entry name" value="Nucleotide cyclase"/>
    <property type="match status" value="1"/>
</dbReference>
<dbReference type="Gene3D" id="3.30.70.270">
    <property type="match status" value="1"/>
</dbReference>
<accession>A0A846QWN9</accession>